<reference evidence="1 2" key="1">
    <citation type="journal article" date="2015" name="Nature">
        <title>rRNA introns, odd ribosomes, and small enigmatic genomes across a large radiation of phyla.</title>
        <authorList>
            <person name="Brown C.T."/>
            <person name="Hug L.A."/>
            <person name="Thomas B.C."/>
            <person name="Sharon I."/>
            <person name="Castelle C.J."/>
            <person name="Singh A."/>
            <person name="Wilkins M.J."/>
            <person name="Williams K.H."/>
            <person name="Banfield J.F."/>
        </authorList>
    </citation>
    <scope>NUCLEOTIDE SEQUENCE [LARGE SCALE GENOMIC DNA]</scope>
</reference>
<evidence type="ECO:0000313" key="1">
    <source>
        <dbReference type="EMBL" id="KKU32500.1"/>
    </source>
</evidence>
<sequence>MDYVHGGGHYMRRIFVPEAANLVFGVAEGKVFAFTHYDLEANQPDILAEINLPDELVKKALKLAIATMELSTEKSQIEDLLHD</sequence>
<name>A0A0G1SGN3_9BACT</name>
<accession>A0A0G1SGN3</accession>
<organism evidence="1 2">
    <name type="scientific">Candidatus Collierbacteria bacterium GW2011_GWA2_46_26</name>
    <dbReference type="NCBI Taxonomy" id="1618381"/>
    <lineage>
        <taxon>Bacteria</taxon>
        <taxon>Candidatus Collieribacteriota</taxon>
    </lineage>
</organism>
<protein>
    <submittedName>
        <fullName evidence="1">Uncharacterized protein</fullName>
    </submittedName>
</protein>
<dbReference type="EMBL" id="LCMI01000010">
    <property type="protein sequence ID" value="KKU32500.1"/>
    <property type="molecule type" value="Genomic_DNA"/>
</dbReference>
<proteinExistence type="predicted"/>
<gene>
    <name evidence="1" type="ORF">UX47_C0010G0016</name>
</gene>
<evidence type="ECO:0000313" key="2">
    <source>
        <dbReference type="Proteomes" id="UP000034794"/>
    </source>
</evidence>
<dbReference type="Proteomes" id="UP000034794">
    <property type="component" value="Unassembled WGS sequence"/>
</dbReference>
<comment type="caution">
    <text evidence="1">The sequence shown here is derived from an EMBL/GenBank/DDBJ whole genome shotgun (WGS) entry which is preliminary data.</text>
</comment>
<dbReference type="AlphaFoldDB" id="A0A0G1SGN3"/>